<evidence type="ECO:0008006" key="4">
    <source>
        <dbReference type="Google" id="ProtNLM"/>
    </source>
</evidence>
<evidence type="ECO:0000313" key="3">
    <source>
        <dbReference type="Proteomes" id="UP000431401"/>
    </source>
</evidence>
<proteinExistence type="predicted"/>
<comment type="caution">
    <text evidence="2">The sequence shown here is derived from an EMBL/GenBank/DDBJ whole genome shotgun (WGS) entry which is preliminary data.</text>
</comment>
<dbReference type="AlphaFoldDB" id="A0A7K0DFZ9"/>
<reference evidence="2 3" key="1">
    <citation type="submission" date="2019-10" db="EMBL/GenBank/DDBJ databases">
        <title>Nocardia macrotermitis sp. nov. and Nocardia aurantia sp. nov., isolated from the gut of fungus growing-termite Macrotermes natalensis.</title>
        <authorList>
            <person name="Benndorf R."/>
            <person name="Schwitalla J."/>
            <person name="Martin K."/>
            <person name="De Beer W."/>
            <person name="Kaster A.-K."/>
            <person name="Vollmers J."/>
            <person name="Poulsen M."/>
            <person name="Beemelmanns C."/>
        </authorList>
    </citation>
    <scope>NUCLEOTIDE SEQUENCE [LARGE SCALE GENOMIC DNA]</scope>
    <source>
        <strain evidence="2 3">RB56</strain>
    </source>
</reference>
<keyword evidence="1" id="KW-0732">Signal</keyword>
<dbReference type="RefSeq" id="WP_319942406.1">
    <property type="nucleotide sequence ID" value="NZ_WEGI01000001.1"/>
</dbReference>
<sequence>MNKAGTKLIVRFVPALVAVAALAVTGCSSSSGKSDTARAKVGDCINVLEGSTTAAKTEPVDCSSDKAVYKVVSTSDQKADCGTENTSYEETYGGGTAHLCLAPNLKQGSCYHQDRETGFAYADCASTAATVKVVKRIDGTSDEFACDSNSTFLTLSNPKTTFCLTNPKG</sequence>
<feature type="chain" id="PRO_5038493651" description="Pyridine nucleotide-disulfide oxidoreductase" evidence="1">
    <location>
        <begin position="24"/>
        <end position="169"/>
    </location>
</feature>
<feature type="signal peptide" evidence="1">
    <location>
        <begin position="1"/>
        <end position="23"/>
    </location>
</feature>
<evidence type="ECO:0000313" key="2">
    <source>
        <dbReference type="EMBL" id="MQY24726.1"/>
    </source>
</evidence>
<protein>
    <recommendedName>
        <fullName evidence="4">Pyridine nucleotide-disulfide oxidoreductase</fullName>
    </recommendedName>
</protein>
<dbReference type="EMBL" id="WEGI01000001">
    <property type="protein sequence ID" value="MQY24726.1"/>
    <property type="molecule type" value="Genomic_DNA"/>
</dbReference>
<dbReference type="PROSITE" id="PS51257">
    <property type="entry name" value="PROKAR_LIPOPROTEIN"/>
    <property type="match status" value="1"/>
</dbReference>
<name>A0A7K0DFZ9_9NOCA</name>
<evidence type="ECO:0000256" key="1">
    <source>
        <dbReference type="SAM" id="SignalP"/>
    </source>
</evidence>
<organism evidence="2 3">
    <name type="scientific">Nocardia aurantia</name>
    <dbReference type="NCBI Taxonomy" id="2585199"/>
    <lineage>
        <taxon>Bacteria</taxon>
        <taxon>Bacillati</taxon>
        <taxon>Actinomycetota</taxon>
        <taxon>Actinomycetes</taxon>
        <taxon>Mycobacteriales</taxon>
        <taxon>Nocardiaceae</taxon>
        <taxon>Nocardia</taxon>
    </lineage>
</organism>
<accession>A0A7K0DFZ9</accession>
<dbReference type="Proteomes" id="UP000431401">
    <property type="component" value="Unassembled WGS sequence"/>
</dbReference>
<keyword evidence="3" id="KW-1185">Reference proteome</keyword>
<gene>
    <name evidence="2" type="ORF">NRB56_02790</name>
</gene>